<evidence type="ECO:0000313" key="3">
    <source>
        <dbReference type="Proteomes" id="UP001218188"/>
    </source>
</evidence>
<dbReference type="EMBL" id="JARJCM010000227">
    <property type="protein sequence ID" value="KAJ7021601.1"/>
    <property type="molecule type" value="Genomic_DNA"/>
</dbReference>
<protein>
    <submittedName>
        <fullName evidence="2">Uncharacterized protein</fullName>
    </submittedName>
</protein>
<dbReference type="Proteomes" id="UP001218188">
    <property type="component" value="Unassembled WGS sequence"/>
</dbReference>
<accession>A0AAD6S5I3</accession>
<feature type="compositionally biased region" description="Basic residues" evidence="1">
    <location>
        <begin position="1"/>
        <end position="16"/>
    </location>
</feature>
<evidence type="ECO:0000256" key="1">
    <source>
        <dbReference type="SAM" id="MobiDB-lite"/>
    </source>
</evidence>
<name>A0AAD6S5I3_9AGAR</name>
<gene>
    <name evidence="2" type="ORF">C8F04DRAFT_262195</name>
</gene>
<feature type="region of interest" description="Disordered" evidence="1">
    <location>
        <begin position="43"/>
        <end position="63"/>
    </location>
</feature>
<proteinExistence type="predicted"/>
<sequence>MGKSAKLHKRTPKTSVKKTSGGSSAAGAVVGVGAQVQAQNAKKKAGLKQKAGGPSKGKEGHVLGGADYVDLMMGSRKKAAKEAAKLPRQ</sequence>
<keyword evidence="3" id="KW-1185">Reference proteome</keyword>
<feature type="region of interest" description="Disordered" evidence="1">
    <location>
        <begin position="1"/>
        <end position="25"/>
    </location>
</feature>
<dbReference type="AlphaFoldDB" id="A0AAD6S5I3"/>
<comment type="caution">
    <text evidence="2">The sequence shown here is derived from an EMBL/GenBank/DDBJ whole genome shotgun (WGS) entry which is preliminary data.</text>
</comment>
<reference evidence="2" key="1">
    <citation type="submission" date="2023-03" db="EMBL/GenBank/DDBJ databases">
        <title>Massive genome expansion in bonnet fungi (Mycena s.s.) driven by repeated elements and novel gene families across ecological guilds.</title>
        <authorList>
            <consortium name="Lawrence Berkeley National Laboratory"/>
            <person name="Harder C.B."/>
            <person name="Miyauchi S."/>
            <person name="Viragh M."/>
            <person name="Kuo A."/>
            <person name="Thoen E."/>
            <person name="Andreopoulos B."/>
            <person name="Lu D."/>
            <person name="Skrede I."/>
            <person name="Drula E."/>
            <person name="Henrissat B."/>
            <person name="Morin E."/>
            <person name="Kohler A."/>
            <person name="Barry K."/>
            <person name="LaButti K."/>
            <person name="Morin E."/>
            <person name="Salamov A."/>
            <person name="Lipzen A."/>
            <person name="Mereny Z."/>
            <person name="Hegedus B."/>
            <person name="Baldrian P."/>
            <person name="Stursova M."/>
            <person name="Weitz H."/>
            <person name="Taylor A."/>
            <person name="Grigoriev I.V."/>
            <person name="Nagy L.G."/>
            <person name="Martin F."/>
            <person name="Kauserud H."/>
        </authorList>
    </citation>
    <scope>NUCLEOTIDE SEQUENCE</scope>
    <source>
        <strain evidence="2">CBHHK200</strain>
    </source>
</reference>
<evidence type="ECO:0000313" key="2">
    <source>
        <dbReference type="EMBL" id="KAJ7021601.1"/>
    </source>
</evidence>
<organism evidence="2 3">
    <name type="scientific">Mycena alexandri</name>
    <dbReference type="NCBI Taxonomy" id="1745969"/>
    <lineage>
        <taxon>Eukaryota</taxon>
        <taxon>Fungi</taxon>
        <taxon>Dikarya</taxon>
        <taxon>Basidiomycota</taxon>
        <taxon>Agaricomycotina</taxon>
        <taxon>Agaricomycetes</taxon>
        <taxon>Agaricomycetidae</taxon>
        <taxon>Agaricales</taxon>
        <taxon>Marasmiineae</taxon>
        <taxon>Mycenaceae</taxon>
        <taxon>Mycena</taxon>
    </lineage>
</organism>